<proteinExistence type="predicted"/>
<dbReference type="SUPFAM" id="SSF55804">
    <property type="entry name" value="Phoshotransferase/anion transport protein"/>
    <property type="match status" value="1"/>
</dbReference>
<evidence type="ECO:0000313" key="2">
    <source>
        <dbReference type="EMBL" id="GAI34326.1"/>
    </source>
</evidence>
<dbReference type="AlphaFoldDB" id="X1NVT0"/>
<protein>
    <recommendedName>
        <fullName evidence="1">PTS EIIA type-2 domain-containing protein</fullName>
    </recommendedName>
</protein>
<sequence length="100" mass="11335">TVVQPGFAIPHIVVEGENKFEILLVRALDGIDFPHAPDPVRIMFVLAGSKDERNYHLRALMAIAQIAQEKDFEQRWLAARDTEGIRNVLLLSTRKRDANT</sequence>
<dbReference type="Pfam" id="PF00359">
    <property type="entry name" value="PTS_EIIA_2"/>
    <property type="match status" value="1"/>
</dbReference>
<dbReference type="InterPro" id="IPR002178">
    <property type="entry name" value="PTS_EIIA_type-2_dom"/>
</dbReference>
<accession>X1NVT0</accession>
<organism evidence="2">
    <name type="scientific">marine sediment metagenome</name>
    <dbReference type="NCBI Taxonomy" id="412755"/>
    <lineage>
        <taxon>unclassified sequences</taxon>
        <taxon>metagenomes</taxon>
        <taxon>ecological metagenomes</taxon>
    </lineage>
</organism>
<dbReference type="PROSITE" id="PS51094">
    <property type="entry name" value="PTS_EIIA_TYPE_2"/>
    <property type="match status" value="1"/>
</dbReference>
<name>X1NVT0_9ZZZZ</name>
<evidence type="ECO:0000259" key="1">
    <source>
        <dbReference type="PROSITE" id="PS51094"/>
    </source>
</evidence>
<comment type="caution">
    <text evidence="2">The sequence shown here is derived from an EMBL/GenBank/DDBJ whole genome shotgun (WGS) entry which is preliminary data.</text>
</comment>
<reference evidence="2" key="1">
    <citation type="journal article" date="2014" name="Front. Microbiol.">
        <title>High frequency of phylogenetically diverse reductive dehalogenase-homologous genes in deep subseafloor sedimentary metagenomes.</title>
        <authorList>
            <person name="Kawai M."/>
            <person name="Futagami T."/>
            <person name="Toyoda A."/>
            <person name="Takaki Y."/>
            <person name="Nishi S."/>
            <person name="Hori S."/>
            <person name="Arai W."/>
            <person name="Tsubouchi T."/>
            <person name="Morono Y."/>
            <person name="Uchiyama I."/>
            <person name="Ito T."/>
            <person name="Fujiyama A."/>
            <person name="Inagaki F."/>
            <person name="Takami H."/>
        </authorList>
    </citation>
    <scope>NUCLEOTIDE SEQUENCE</scope>
    <source>
        <strain evidence="2">Expedition CK06-06</strain>
    </source>
</reference>
<dbReference type="Gene3D" id="3.40.930.10">
    <property type="entry name" value="Mannitol-specific EII, Chain A"/>
    <property type="match status" value="1"/>
</dbReference>
<dbReference type="EMBL" id="BARV01029807">
    <property type="protein sequence ID" value="GAI34326.1"/>
    <property type="molecule type" value="Genomic_DNA"/>
</dbReference>
<feature type="non-terminal residue" evidence="2">
    <location>
        <position position="1"/>
    </location>
</feature>
<feature type="domain" description="PTS EIIA type-2" evidence="1">
    <location>
        <begin position="1"/>
        <end position="92"/>
    </location>
</feature>
<dbReference type="InterPro" id="IPR016152">
    <property type="entry name" value="PTrfase/Anion_transptr"/>
</dbReference>
<gene>
    <name evidence="2" type="ORF">S06H3_47455</name>
</gene>